<proteinExistence type="predicted"/>
<gene>
    <name evidence="1" type="ORF">FOQG_10558</name>
</gene>
<sequence>MSKIGDHSHNARRQKHEITTCCKNGIFILQGPLRNRQSINYYYATGSVALLNVQCTYMAQKFL</sequence>
<keyword evidence="2" id="KW-1185">Reference proteome</keyword>
<name>X0CSI0_FUSOX</name>
<evidence type="ECO:0000313" key="1">
    <source>
        <dbReference type="EMBL" id="EXK85472.1"/>
    </source>
</evidence>
<evidence type="ECO:0000313" key="2">
    <source>
        <dbReference type="Proteomes" id="UP000030663"/>
    </source>
</evidence>
<protein>
    <submittedName>
        <fullName evidence="1">Uncharacterized protein</fullName>
    </submittedName>
</protein>
<accession>X0CSI0</accession>
<dbReference type="AlphaFoldDB" id="X0CSI0"/>
<dbReference type="Proteomes" id="UP000030663">
    <property type="component" value="Unassembled WGS sequence"/>
</dbReference>
<reference evidence="1 2" key="1">
    <citation type="submission" date="2011-11" db="EMBL/GenBank/DDBJ databases">
        <title>The Genome Sequence of Fusarium oxysporum PHW815.</title>
        <authorList>
            <consortium name="The Broad Institute Genome Sequencing Platform"/>
            <person name="Ma L.-J."/>
            <person name="Gale L.R."/>
            <person name="Schwartz D.C."/>
            <person name="Zhou S."/>
            <person name="Corby-Kistler H."/>
            <person name="Young S.K."/>
            <person name="Zeng Q."/>
            <person name="Gargeya S."/>
            <person name="Fitzgerald M."/>
            <person name="Haas B."/>
            <person name="Abouelleil A."/>
            <person name="Alvarado L."/>
            <person name="Arachchi H.M."/>
            <person name="Berlin A."/>
            <person name="Brown A."/>
            <person name="Chapman S.B."/>
            <person name="Chen Z."/>
            <person name="Dunbar C."/>
            <person name="Freedman E."/>
            <person name="Gearin G."/>
            <person name="Goldberg J."/>
            <person name="Griggs A."/>
            <person name="Gujja S."/>
            <person name="Heiman D."/>
            <person name="Howarth C."/>
            <person name="Larson L."/>
            <person name="Lui A."/>
            <person name="MacDonald P.J.P."/>
            <person name="Montmayeur A."/>
            <person name="Murphy C."/>
            <person name="Neiman D."/>
            <person name="Pearson M."/>
            <person name="Priest M."/>
            <person name="Roberts A."/>
            <person name="Saif S."/>
            <person name="Shea T."/>
            <person name="Shenoy N."/>
            <person name="Sisk P."/>
            <person name="Stolte C."/>
            <person name="Sykes S."/>
            <person name="Wortman J."/>
            <person name="Nusbaum C."/>
            <person name="Birren B."/>
        </authorList>
    </citation>
    <scope>NUCLEOTIDE SEQUENCE [LARGE SCALE GENOMIC DNA]</scope>
    <source>
        <strain evidence="1 2">54005</strain>
    </source>
</reference>
<dbReference type="HOGENOM" id="CLU_193157_0_0_1"/>
<organism evidence="1 2">
    <name type="scientific">Fusarium oxysporum f. sp. raphani 54005</name>
    <dbReference type="NCBI Taxonomy" id="1089458"/>
    <lineage>
        <taxon>Eukaryota</taxon>
        <taxon>Fungi</taxon>
        <taxon>Dikarya</taxon>
        <taxon>Ascomycota</taxon>
        <taxon>Pezizomycotina</taxon>
        <taxon>Sordariomycetes</taxon>
        <taxon>Hypocreomycetidae</taxon>
        <taxon>Hypocreales</taxon>
        <taxon>Nectriaceae</taxon>
        <taxon>Fusarium</taxon>
        <taxon>Fusarium oxysporum species complex</taxon>
    </lineage>
</organism>
<dbReference type="EMBL" id="JH658389">
    <property type="protein sequence ID" value="EXK85472.1"/>
    <property type="molecule type" value="Genomic_DNA"/>
</dbReference>